<dbReference type="EMBL" id="CP053923">
    <property type="protein sequence ID" value="QNT70030.1"/>
    <property type="molecule type" value="Genomic_DNA"/>
</dbReference>
<organism evidence="1 2">
    <name type="scientific">Defluviicoccus vanus</name>
    <dbReference type="NCBI Taxonomy" id="111831"/>
    <lineage>
        <taxon>Bacteria</taxon>
        <taxon>Pseudomonadati</taxon>
        <taxon>Pseudomonadota</taxon>
        <taxon>Alphaproteobacteria</taxon>
        <taxon>Rhodospirillales</taxon>
        <taxon>Rhodospirillaceae</taxon>
        <taxon>Defluviicoccus</taxon>
    </lineage>
</organism>
<dbReference type="Proteomes" id="UP000516369">
    <property type="component" value="Chromosome"/>
</dbReference>
<evidence type="ECO:0000313" key="1">
    <source>
        <dbReference type="EMBL" id="QNT70030.1"/>
    </source>
</evidence>
<reference evidence="1 2" key="1">
    <citation type="submission" date="2020-05" db="EMBL/GenBank/DDBJ databases">
        <title>Complete closed genome sequence of Defluviicoccus vanus.</title>
        <authorList>
            <person name="Bessarab I."/>
            <person name="Arumugam K."/>
            <person name="Maszenan A.M."/>
            <person name="Seviour R.J."/>
            <person name="Williams R.B."/>
        </authorList>
    </citation>
    <scope>NUCLEOTIDE SEQUENCE [LARGE SCALE GENOMIC DNA]</scope>
    <source>
        <strain evidence="1 2">Ben 114</strain>
    </source>
</reference>
<sequence>MNEIDEEELRMALAEWKRWRNRVLQAETMNRREERYTQACTHIAAIEEEIEFRRARMQRRRKALYEVCRLASGECVSLADFRAARRELDEIEERIARLR</sequence>
<evidence type="ECO:0000313" key="2">
    <source>
        <dbReference type="Proteomes" id="UP000516369"/>
    </source>
</evidence>
<dbReference type="KEGG" id="dvn:HQ394_12660"/>
<gene>
    <name evidence="1" type="ORF">HQ394_12660</name>
</gene>
<name>A0A7H1N2U4_9PROT</name>
<dbReference type="RefSeq" id="WP_190260540.1">
    <property type="nucleotide sequence ID" value="NZ_CP053923.1"/>
</dbReference>
<dbReference type="AlphaFoldDB" id="A0A7H1N2U4"/>
<accession>A0A7H1N2U4</accession>
<proteinExistence type="predicted"/>
<protein>
    <submittedName>
        <fullName evidence="1">Uncharacterized protein</fullName>
    </submittedName>
</protein>
<keyword evidence="2" id="KW-1185">Reference proteome</keyword>